<evidence type="ECO:0008006" key="4">
    <source>
        <dbReference type="Google" id="ProtNLM"/>
    </source>
</evidence>
<evidence type="ECO:0000256" key="1">
    <source>
        <dbReference type="SAM" id="Phobius"/>
    </source>
</evidence>
<feature type="transmembrane region" description="Helical" evidence="1">
    <location>
        <begin position="52"/>
        <end position="73"/>
    </location>
</feature>
<dbReference type="Proteomes" id="UP001419910">
    <property type="component" value="Unassembled WGS sequence"/>
</dbReference>
<evidence type="ECO:0000313" key="3">
    <source>
        <dbReference type="Proteomes" id="UP001419910"/>
    </source>
</evidence>
<feature type="transmembrane region" description="Helical" evidence="1">
    <location>
        <begin position="85"/>
        <end position="103"/>
    </location>
</feature>
<reference evidence="2 3" key="1">
    <citation type="submission" date="2024-05" db="EMBL/GenBank/DDBJ databases">
        <authorList>
            <person name="Liu Q."/>
            <person name="Xin Y.-H."/>
        </authorList>
    </citation>
    <scope>NUCLEOTIDE SEQUENCE [LARGE SCALE GENOMIC DNA]</scope>
    <source>
        <strain evidence="2 3">CGMCC 1.10181</strain>
    </source>
</reference>
<keyword evidence="3" id="KW-1185">Reference proteome</keyword>
<dbReference type="RefSeq" id="WP_343890438.1">
    <property type="nucleotide sequence ID" value="NZ_BAAAEH010000033.1"/>
</dbReference>
<comment type="caution">
    <text evidence="2">The sequence shown here is derived from an EMBL/GenBank/DDBJ whole genome shotgun (WGS) entry which is preliminary data.</text>
</comment>
<name>A0ABU9YD08_9SPHN</name>
<keyword evidence="1" id="KW-0472">Membrane</keyword>
<protein>
    <recommendedName>
        <fullName evidence="4">VanZ family protein</fullName>
    </recommendedName>
</protein>
<organism evidence="2 3">
    <name type="scientific">Sphingomonas oligophenolica</name>
    <dbReference type="NCBI Taxonomy" id="301154"/>
    <lineage>
        <taxon>Bacteria</taxon>
        <taxon>Pseudomonadati</taxon>
        <taxon>Pseudomonadota</taxon>
        <taxon>Alphaproteobacteria</taxon>
        <taxon>Sphingomonadales</taxon>
        <taxon>Sphingomonadaceae</taxon>
        <taxon>Sphingomonas</taxon>
    </lineage>
</organism>
<gene>
    <name evidence="2" type="ORF">ABC974_28965</name>
</gene>
<feature type="transmembrane region" description="Helical" evidence="1">
    <location>
        <begin position="136"/>
        <end position="156"/>
    </location>
</feature>
<evidence type="ECO:0000313" key="2">
    <source>
        <dbReference type="EMBL" id="MEN2793676.1"/>
    </source>
</evidence>
<proteinExistence type="predicted"/>
<keyword evidence="1" id="KW-0812">Transmembrane</keyword>
<accession>A0ABU9YD08</accession>
<sequence length="165" mass="18098">MENEPGSFDILSGETFMNSVAESEEGRAEAERLMNQMCDPLSLSPTFLVPRWSTLILFAVLLAIVVTAMPPYSLYSVSSERDNEILFLVAFGALSFFGVRAFPGVPLALLGERLSFAGTLTEVIQAVSGLHRDREFLDWVTDTAAIAVNLILVRGLRGRARDTRA</sequence>
<dbReference type="EMBL" id="JBDIME010000069">
    <property type="protein sequence ID" value="MEN2793676.1"/>
    <property type="molecule type" value="Genomic_DNA"/>
</dbReference>
<keyword evidence="1" id="KW-1133">Transmembrane helix</keyword>